<sequence>MGKQSTRENKTIYQLCREAQGLTREKASELMPGLSASRIEKFEYELQEPTPYDIIQMADCYKRPDLCNYYCSHKCTIGERYVPEVEVSELSNIILETIASLNEINPLTGRLIQIARDGKITDDEIKDFAFISQKLDEVSLAVDSLNLWVDKTAGEKGINIELLNEEKSRLRSQSSKPAGSASSVK</sequence>
<organism evidence="1 2">
    <name type="scientific">Mediterraneibacter butyricigenes</name>
    <dbReference type="NCBI Taxonomy" id="2316025"/>
    <lineage>
        <taxon>Bacteria</taxon>
        <taxon>Bacillati</taxon>
        <taxon>Bacillota</taxon>
        <taxon>Clostridia</taxon>
        <taxon>Lachnospirales</taxon>
        <taxon>Lachnospiraceae</taxon>
        <taxon>Mediterraneibacter</taxon>
    </lineage>
</organism>
<dbReference type="Proteomes" id="UP000265643">
    <property type="component" value="Unassembled WGS sequence"/>
</dbReference>
<dbReference type="EMBL" id="BHGK01000001">
    <property type="protein sequence ID" value="GCA67623.1"/>
    <property type="molecule type" value="Genomic_DNA"/>
</dbReference>
<accession>A0A391PD46</accession>
<evidence type="ECO:0000313" key="2">
    <source>
        <dbReference type="Proteomes" id="UP000265643"/>
    </source>
</evidence>
<keyword evidence="2" id="KW-1185">Reference proteome</keyword>
<reference evidence="2" key="1">
    <citation type="submission" date="2018-09" db="EMBL/GenBank/DDBJ databases">
        <title>Draft Genome Sequence of Mediterraneibacter sp. KCTC 15684.</title>
        <authorList>
            <person name="Kim J.S."/>
            <person name="Han K.I."/>
            <person name="Suh M.K."/>
            <person name="Lee K.C."/>
            <person name="Eom M.K."/>
            <person name="Lee J.H."/>
            <person name="Park S.H."/>
            <person name="Kang S.W."/>
            <person name="Park J.E."/>
            <person name="Oh B.S."/>
            <person name="Yu S.Y."/>
            <person name="Choi S.H."/>
            <person name="Lee D.H."/>
            <person name="Yoon H."/>
            <person name="Kim B."/>
            <person name="Yang S.J."/>
            <person name="Lee J.S."/>
        </authorList>
    </citation>
    <scope>NUCLEOTIDE SEQUENCE [LARGE SCALE GENOMIC DNA]</scope>
    <source>
        <strain evidence="2">KCTC 15684</strain>
    </source>
</reference>
<dbReference type="RefSeq" id="WP_119298224.1">
    <property type="nucleotide sequence ID" value="NZ_BHGK01000001.1"/>
</dbReference>
<dbReference type="InterPro" id="IPR001387">
    <property type="entry name" value="Cro/C1-type_HTH"/>
</dbReference>
<comment type="caution">
    <text evidence="1">The sequence shown here is derived from an EMBL/GenBank/DDBJ whole genome shotgun (WGS) entry which is preliminary data.</text>
</comment>
<protein>
    <submittedName>
        <fullName evidence="1">Uncharacterized protein</fullName>
    </submittedName>
</protein>
<proteinExistence type="predicted"/>
<gene>
    <name evidence="1" type="ORF">KGMB01110_20590</name>
</gene>
<dbReference type="AlphaFoldDB" id="A0A391PD46"/>
<name>A0A391PD46_9FIRM</name>
<evidence type="ECO:0000313" key="1">
    <source>
        <dbReference type="EMBL" id="GCA67623.1"/>
    </source>
</evidence>
<dbReference type="CDD" id="cd00093">
    <property type="entry name" value="HTH_XRE"/>
    <property type="match status" value="1"/>
</dbReference>